<keyword evidence="4 9" id="KW-0067">ATP-binding</keyword>
<dbReference type="InterPro" id="IPR014017">
    <property type="entry name" value="DNA_helicase_UvrD-like_C"/>
</dbReference>
<comment type="caution">
    <text evidence="12">The sequence shown here is derived from an EMBL/GenBank/DDBJ whole genome shotgun (WGS) entry which is preliminary data.</text>
</comment>
<dbReference type="PANTHER" id="PTHR11070">
    <property type="entry name" value="UVRD / RECB / PCRA DNA HELICASE FAMILY MEMBER"/>
    <property type="match status" value="1"/>
</dbReference>
<evidence type="ECO:0000256" key="2">
    <source>
        <dbReference type="ARBA" id="ARBA00022801"/>
    </source>
</evidence>
<evidence type="ECO:0000256" key="3">
    <source>
        <dbReference type="ARBA" id="ARBA00022806"/>
    </source>
</evidence>
<dbReference type="GO" id="GO:0005524">
    <property type="term" value="F:ATP binding"/>
    <property type="evidence" value="ECO:0007669"/>
    <property type="project" value="UniProtKB-UniRule"/>
</dbReference>
<evidence type="ECO:0000313" key="12">
    <source>
        <dbReference type="EMBL" id="EEL69809.1"/>
    </source>
</evidence>
<proteinExistence type="predicted"/>
<keyword evidence="2 9" id="KW-0378">Hydrolase</keyword>
<comment type="catalytic activity">
    <reaction evidence="6">
        <text>Couples ATP hydrolysis with the unwinding of duplex DNA by translocating in the 3'-5' direction.</text>
        <dbReference type="EC" id="5.6.2.4"/>
    </reaction>
</comment>
<dbReference type="SUPFAM" id="SSF52540">
    <property type="entry name" value="P-loop containing nucleoside triphosphate hydrolases"/>
    <property type="match status" value="1"/>
</dbReference>
<dbReference type="InterPro" id="IPR027417">
    <property type="entry name" value="P-loop_NTPase"/>
</dbReference>
<name>C2XWV2_BACMY</name>
<dbReference type="EMBL" id="ACMP01000087">
    <property type="protein sequence ID" value="EEL69809.1"/>
    <property type="molecule type" value="Genomic_DNA"/>
</dbReference>
<gene>
    <name evidence="12" type="ORF">bcere0026_31790</name>
</gene>
<evidence type="ECO:0000256" key="9">
    <source>
        <dbReference type="PROSITE-ProRule" id="PRU00560"/>
    </source>
</evidence>
<evidence type="ECO:0000256" key="8">
    <source>
        <dbReference type="ARBA" id="ARBA00048988"/>
    </source>
</evidence>
<dbReference type="GO" id="GO:0005829">
    <property type="term" value="C:cytosol"/>
    <property type="evidence" value="ECO:0007669"/>
    <property type="project" value="TreeGrafter"/>
</dbReference>
<dbReference type="Pfam" id="PF13361">
    <property type="entry name" value="UvrD_C"/>
    <property type="match status" value="1"/>
</dbReference>
<dbReference type="AlphaFoldDB" id="C2XWV2"/>
<dbReference type="GO" id="GO:0016887">
    <property type="term" value="F:ATP hydrolysis activity"/>
    <property type="evidence" value="ECO:0007669"/>
    <property type="project" value="RHEA"/>
</dbReference>
<dbReference type="InterPro" id="IPR027785">
    <property type="entry name" value="UvrD-like_helicase_C"/>
</dbReference>
<dbReference type="Gene3D" id="3.40.50.300">
    <property type="entry name" value="P-loop containing nucleotide triphosphate hydrolases"/>
    <property type="match status" value="3"/>
</dbReference>
<dbReference type="InterPro" id="IPR048228">
    <property type="entry name" value="HelD_bacillota"/>
</dbReference>
<dbReference type="InterPro" id="IPR014016">
    <property type="entry name" value="UvrD-like_ATP-bd"/>
</dbReference>
<organism evidence="12">
    <name type="scientific">Bacillus mycoides</name>
    <dbReference type="NCBI Taxonomy" id="1405"/>
    <lineage>
        <taxon>Bacteria</taxon>
        <taxon>Bacillati</taxon>
        <taxon>Bacillota</taxon>
        <taxon>Bacilli</taxon>
        <taxon>Bacillales</taxon>
        <taxon>Bacillaceae</taxon>
        <taxon>Bacillus</taxon>
        <taxon>Bacillus cereus group</taxon>
    </lineage>
</organism>
<keyword evidence="10" id="KW-0175">Coiled coil</keyword>
<keyword evidence="5" id="KW-0413">Isomerase</keyword>
<dbReference type="Pfam" id="PF13538">
    <property type="entry name" value="UvrD_C_2"/>
    <property type="match status" value="1"/>
</dbReference>
<keyword evidence="3 9" id="KW-0347">Helicase</keyword>
<evidence type="ECO:0000256" key="1">
    <source>
        <dbReference type="ARBA" id="ARBA00022741"/>
    </source>
</evidence>
<dbReference type="Pfam" id="PF00580">
    <property type="entry name" value="UvrD-helicase"/>
    <property type="match status" value="1"/>
</dbReference>
<feature type="coiled-coil region" evidence="10">
    <location>
        <begin position="10"/>
        <end position="80"/>
    </location>
</feature>
<comment type="catalytic activity">
    <reaction evidence="8">
        <text>ATP + H2O = ADP + phosphate + H(+)</text>
        <dbReference type="Rhea" id="RHEA:13065"/>
        <dbReference type="ChEBI" id="CHEBI:15377"/>
        <dbReference type="ChEBI" id="CHEBI:15378"/>
        <dbReference type="ChEBI" id="CHEBI:30616"/>
        <dbReference type="ChEBI" id="CHEBI:43474"/>
        <dbReference type="ChEBI" id="CHEBI:456216"/>
        <dbReference type="EC" id="5.6.2.4"/>
    </reaction>
</comment>
<dbReference type="PROSITE" id="PS51198">
    <property type="entry name" value="UVRD_HELICASE_ATP_BIND"/>
    <property type="match status" value="1"/>
</dbReference>
<dbReference type="HOGENOM" id="CLU_010312_4_0_9"/>
<feature type="domain" description="UvrD-like helicase ATP-binding" evidence="11">
    <location>
        <begin position="214"/>
        <end position="609"/>
    </location>
</feature>
<keyword evidence="1 9" id="KW-0547">Nucleotide-binding</keyword>
<evidence type="ECO:0000259" key="11">
    <source>
        <dbReference type="PROSITE" id="PS51198"/>
    </source>
</evidence>
<dbReference type="PANTHER" id="PTHR11070:SF17">
    <property type="entry name" value="DNA HELICASE IV"/>
    <property type="match status" value="1"/>
</dbReference>
<dbReference type="NCBIfam" id="NF041464">
    <property type="entry name" value="HelD_BACSU"/>
    <property type="match status" value="1"/>
</dbReference>
<accession>C2XWV2</accession>
<protein>
    <recommendedName>
        <fullName evidence="7">DNA 3'-5' helicase</fullName>
        <ecNumber evidence="7">5.6.2.4</ecNumber>
    </recommendedName>
</protein>
<evidence type="ECO:0000256" key="6">
    <source>
        <dbReference type="ARBA" id="ARBA00034617"/>
    </source>
</evidence>
<reference evidence="12" key="1">
    <citation type="journal article" date="2012" name="Genome Res.">
        <title>Genomic characterization of the Bacillus cereus sensu lato species: Backdrop to the evolution of Bacillus anthracis.</title>
        <authorList>
            <person name="Zwick M.E."/>
            <person name="Joseph S.J."/>
            <person name="Didelot X."/>
            <person name="Chen P.E."/>
            <person name="Bishop-Lilly K.A."/>
            <person name="Stewart A.C."/>
            <person name="Willner K."/>
            <person name="Nolan N."/>
            <person name="Lentz S."/>
            <person name="Thomason M.K."/>
            <person name="Sozhamannan S."/>
            <person name="Mateczun A.J."/>
            <person name="Du L."/>
            <person name="Read T.D."/>
        </authorList>
    </citation>
    <scope>NUCLEOTIDE SEQUENCE [LARGE SCALE GENOMIC DNA]</scope>
    <source>
        <strain evidence="12">AH603</strain>
    </source>
</reference>
<evidence type="ECO:0000256" key="5">
    <source>
        <dbReference type="ARBA" id="ARBA00023235"/>
    </source>
</evidence>
<dbReference type="GO" id="GO:0000725">
    <property type="term" value="P:recombinational repair"/>
    <property type="evidence" value="ECO:0007669"/>
    <property type="project" value="TreeGrafter"/>
</dbReference>
<dbReference type="InterPro" id="IPR000212">
    <property type="entry name" value="DNA_helicase_UvrD/REP"/>
</dbReference>
<dbReference type="GO" id="GO:0003677">
    <property type="term" value="F:DNA binding"/>
    <property type="evidence" value="ECO:0007669"/>
    <property type="project" value="InterPro"/>
</dbReference>
<dbReference type="GO" id="GO:0043138">
    <property type="term" value="F:3'-5' DNA helicase activity"/>
    <property type="evidence" value="ECO:0007669"/>
    <property type="project" value="UniProtKB-EC"/>
</dbReference>
<evidence type="ECO:0000256" key="4">
    <source>
        <dbReference type="ARBA" id="ARBA00022840"/>
    </source>
</evidence>
<evidence type="ECO:0000256" key="7">
    <source>
        <dbReference type="ARBA" id="ARBA00034808"/>
    </source>
</evidence>
<feature type="binding site" evidence="9">
    <location>
        <begin position="235"/>
        <end position="242"/>
    </location>
    <ligand>
        <name>ATP</name>
        <dbReference type="ChEBI" id="CHEBI:30616"/>
    </ligand>
</feature>
<dbReference type="Proteomes" id="UP000001753">
    <property type="component" value="Chromosome"/>
</dbReference>
<dbReference type="EC" id="5.6.2.4" evidence="7"/>
<sequence>MRRGDYMNHYKEEQQRVNVVIEKVDEELKELDSRVGSVKSEIVNIRKNFWEDVKVNIDNIKEAVETAASIRQEAEILSEREHTHRHAKNEYNLLTKIKDTPYFGRIDFKEDKEAGTDEIYIGIGSFYDKETDEFLVYDWRAPISSLYYDYSLGSTKYIAPMGTISGDLLLKRQYIIRNGNIQSMFDTGVTIGDELLQEALGRNASEQMKSIVATIQKEQNKIIRNDKSDVLIVQGTAGSGKTSAALQRVAYLLYRYRGAVNADQILLFSPNDLFNSYIANVLPELGEENMQQTTIQAYMEHMIGKSFTVEDPFSQLEYMLTKEQENVYETRRKGIQYKSSIEFMGLIEKYARNLGEKGMQFHDVTFKGEIVIHANAIYDYFYSLNTAISIPNRMQLVTEWISKKLNSFEKKEAKKEWVEREIQYLNKEDYNRLYEKLEKDNQFDYYEKEHEVLTKYVVRKHFRSLRRKVKSLAFVNHSAIFQQFFERIQKDVFAPDGWEEICKQTVKCLEEKRLAYEDVAPYLFLKELIEGFKTNHLVKFVFVDEVQDYTPFQLAFMKRLFPKAKWTLLGDVNQNIFAHASNRGTNIISTLFANSKVETIQLNRSYRSAKPIIELTKHIIPNGKDIEAFNRDGKKPLCIKVNDEQERVESIIDKARDLQEKGHKSIAIICKTNEECMKAMELIGDKLDYHLVQKENTTYEKGVVIIPAYLAKGIEFDAVIIFDASSDIYSKESERNLFYVACTRAMHELYVYYAGEIMAILSKVPKELFQNETGKGRDA</sequence>
<evidence type="ECO:0000256" key="10">
    <source>
        <dbReference type="SAM" id="Coils"/>
    </source>
</evidence>